<reference evidence="2 3" key="1">
    <citation type="submission" date="2020-05" db="EMBL/GenBank/DDBJ databases">
        <authorList>
            <person name="Ruan W."/>
            <person name="Jeon C.O."/>
            <person name="Chun B.H."/>
        </authorList>
    </citation>
    <scope>NUCLEOTIDE SEQUENCE [LARGE SCALE GENOMIC DNA]</scope>
    <source>
        <strain evidence="2 3">TBZ9</strain>
    </source>
</reference>
<evidence type="ECO:0000259" key="1">
    <source>
        <dbReference type="Pfam" id="PF20029"/>
    </source>
</evidence>
<dbReference type="Pfam" id="PF20029">
    <property type="entry name" value="DUF6436"/>
    <property type="match status" value="1"/>
</dbReference>
<dbReference type="AlphaFoldDB" id="A0A7Y3TVU8"/>
<accession>A0A7Y3TVU8</accession>
<dbReference type="Proteomes" id="UP000588806">
    <property type="component" value="Unassembled WGS sequence"/>
</dbReference>
<gene>
    <name evidence="2" type="ORF">HLB35_04505</name>
</gene>
<keyword evidence="3" id="KW-1185">Reference proteome</keyword>
<dbReference type="InterPro" id="IPR045494">
    <property type="entry name" value="DUF6436"/>
</dbReference>
<comment type="caution">
    <text evidence="2">The sequence shown here is derived from an EMBL/GenBank/DDBJ whole genome shotgun (WGS) entry which is preliminary data.</text>
</comment>
<protein>
    <recommendedName>
        <fullName evidence="1">DUF6436 domain-containing protein</fullName>
    </recommendedName>
</protein>
<dbReference type="EMBL" id="JABFHI010000002">
    <property type="protein sequence ID" value="NOG31211.1"/>
    <property type="molecule type" value="Genomic_DNA"/>
</dbReference>
<evidence type="ECO:0000313" key="3">
    <source>
        <dbReference type="Proteomes" id="UP000588806"/>
    </source>
</evidence>
<feature type="domain" description="DUF6436" evidence="1">
    <location>
        <begin position="29"/>
        <end position="152"/>
    </location>
</feature>
<sequence>MVFVFWHFMYRDIGRFSADDERLASFDANALAAFSPGAPHGRAHVVHFWNPDCACNRFNRAHTLSIMEDYRPLGVTFSVAVTHSRHQESALQRFPQAKEVIVAADIDNTSSPASAVFDALGQLVYFGPYSEGAFCADDDGTPVELMLDELLNTGHATPG</sequence>
<evidence type="ECO:0000313" key="2">
    <source>
        <dbReference type="EMBL" id="NOG31211.1"/>
    </source>
</evidence>
<organism evidence="2 3">
    <name type="scientific">Vreelandella azerica</name>
    <dbReference type="NCBI Taxonomy" id="2732867"/>
    <lineage>
        <taxon>Bacteria</taxon>
        <taxon>Pseudomonadati</taxon>
        <taxon>Pseudomonadota</taxon>
        <taxon>Gammaproteobacteria</taxon>
        <taxon>Oceanospirillales</taxon>
        <taxon>Halomonadaceae</taxon>
        <taxon>Vreelandella</taxon>
    </lineage>
</organism>
<name>A0A7Y3TVU8_9GAMM</name>
<proteinExistence type="predicted"/>
<reference evidence="2 3" key="2">
    <citation type="submission" date="2020-06" db="EMBL/GenBank/DDBJ databases">
        <title>Halomonas songnenensis sp. nov., a moderately halophilic bacterium isolated from saline and alkaline soils.</title>
        <authorList>
            <person name="Jiang J."/>
            <person name="Pan Y."/>
        </authorList>
    </citation>
    <scope>NUCLEOTIDE SEQUENCE [LARGE SCALE GENOMIC DNA]</scope>
    <source>
        <strain evidence="2 3">TBZ9</strain>
    </source>
</reference>
<dbReference type="RefSeq" id="WP_171701687.1">
    <property type="nucleotide sequence ID" value="NZ_JABFHI010000002.1"/>
</dbReference>